<feature type="compositionally biased region" description="Polar residues" evidence="6">
    <location>
        <begin position="298"/>
        <end position="319"/>
    </location>
</feature>
<keyword evidence="9" id="KW-1185">Reference proteome</keyword>
<keyword evidence="3" id="KW-0804">Transcription</keyword>
<dbReference type="Proteomes" id="UP000235145">
    <property type="component" value="Unassembled WGS sequence"/>
</dbReference>
<feature type="domain" description="NAC" evidence="7">
    <location>
        <begin position="22"/>
        <end position="172"/>
    </location>
</feature>
<comment type="caution">
    <text evidence="8">The sequence shown here is derived from an EMBL/GenBank/DDBJ whole genome shotgun (WGS) entry which is preliminary data.</text>
</comment>
<reference evidence="8 9" key="1">
    <citation type="journal article" date="2017" name="Nat. Commun.">
        <title>Genome assembly with in vitro proximity ligation data and whole-genome triplication in lettuce.</title>
        <authorList>
            <person name="Reyes-Chin-Wo S."/>
            <person name="Wang Z."/>
            <person name="Yang X."/>
            <person name="Kozik A."/>
            <person name="Arikit S."/>
            <person name="Song C."/>
            <person name="Xia L."/>
            <person name="Froenicke L."/>
            <person name="Lavelle D.O."/>
            <person name="Truco M.J."/>
            <person name="Xia R."/>
            <person name="Zhu S."/>
            <person name="Xu C."/>
            <person name="Xu H."/>
            <person name="Xu X."/>
            <person name="Cox K."/>
            <person name="Korf I."/>
            <person name="Meyers B.C."/>
            <person name="Michelmore R.W."/>
        </authorList>
    </citation>
    <scope>NUCLEOTIDE SEQUENCE [LARGE SCALE GENOMIC DNA]</scope>
    <source>
        <strain evidence="9">cv. Salinas</strain>
        <tissue evidence="8">Seedlings</tissue>
    </source>
</reference>
<evidence type="ECO:0000256" key="5">
    <source>
        <dbReference type="SAM" id="Coils"/>
    </source>
</evidence>
<dbReference type="GO" id="GO:0003677">
    <property type="term" value="F:DNA binding"/>
    <property type="evidence" value="ECO:0007669"/>
    <property type="project" value="UniProtKB-KW"/>
</dbReference>
<dbReference type="Pfam" id="PF02365">
    <property type="entry name" value="NAM"/>
    <property type="match status" value="1"/>
</dbReference>
<evidence type="ECO:0000313" key="8">
    <source>
        <dbReference type="EMBL" id="KAJ0201549.1"/>
    </source>
</evidence>
<gene>
    <name evidence="8" type="ORF">LSAT_V11C600336430</name>
</gene>
<feature type="region of interest" description="Disordered" evidence="6">
    <location>
        <begin position="294"/>
        <end position="319"/>
    </location>
</feature>
<evidence type="ECO:0000256" key="2">
    <source>
        <dbReference type="ARBA" id="ARBA00023125"/>
    </source>
</evidence>
<dbReference type="PANTHER" id="PTHR31744">
    <property type="entry name" value="PROTEIN CUP-SHAPED COTYLEDON 2-RELATED"/>
    <property type="match status" value="1"/>
</dbReference>
<evidence type="ECO:0000256" key="6">
    <source>
        <dbReference type="SAM" id="MobiDB-lite"/>
    </source>
</evidence>
<dbReference type="PROSITE" id="PS51005">
    <property type="entry name" value="NAC"/>
    <property type="match status" value="1"/>
</dbReference>
<evidence type="ECO:0000256" key="4">
    <source>
        <dbReference type="ARBA" id="ARBA00023242"/>
    </source>
</evidence>
<dbReference type="InterPro" id="IPR036093">
    <property type="entry name" value="NAC_dom_sf"/>
</dbReference>
<evidence type="ECO:0000313" key="9">
    <source>
        <dbReference type="Proteomes" id="UP000235145"/>
    </source>
</evidence>
<proteinExistence type="predicted"/>
<sequence length="409" mass="46573">METGRVSMIVAPPPPPLPPTFVAPGFRFHPTDEELVRYYLRRKVCGKPFQSQMVPEVDIYKSEPWELADYTSVKSRDLEWYFISPTDKKYANSSRVKRSTERGFWKETGKIREINHKSEKIGQKKTLVFHSGRAPHGIRTNWVMHEYKLLDQELQTAGVTQDAFVLCRIFEKSSIGPPNGDWYGPFFEEEWDDEEALIVPVRDTMDDVENDDETCAEGNNTMQVGPPPHWKNHMRIRAMDFKPCLAYIRLGVRDLDQPDMDAQMIPVVCKKVRSENGVLNSEPELETLTLFHHKTSKGSDPNSSNANGSHDSTMTSQGQTTTNLLSAVVTTIETHPPATPPSFDASALEKSLPPEYMELIRDMENKIREVSMEKDALKIELMQAQATINVLHSHIDQLSKENTELKRGV</sequence>
<evidence type="ECO:0000259" key="7">
    <source>
        <dbReference type="PROSITE" id="PS51005"/>
    </source>
</evidence>
<evidence type="ECO:0000256" key="1">
    <source>
        <dbReference type="ARBA" id="ARBA00023015"/>
    </source>
</evidence>
<dbReference type="InterPro" id="IPR003441">
    <property type="entry name" value="NAC-dom"/>
</dbReference>
<dbReference type="SUPFAM" id="SSF101941">
    <property type="entry name" value="NAC domain"/>
    <property type="match status" value="1"/>
</dbReference>
<dbReference type="AlphaFoldDB" id="A0A9R1X7G0"/>
<evidence type="ECO:0000256" key="3">
    <source>
        <dbReference type="ARBA" id="ARBA00023163"/>
    </source>
</evidence>
<dbReference type="EMBL" id="NBSK02000006">
    <property type="protein sequence ID" value="KAJ0201549.1"/>
    <property type="molecule type" value="Genomic_DNA"/>
</dbReference>
<dbReference type="PANTHER" id="PTHR31744:SF210">
    <property type="entry name" value="NAC DOMAIN-CONTAINING PROTEIN 86-LIKE"/>
    <property type="match status" value="1"/>
</dbReference>
<dbReference type="GO" id="GO:0006355">
    <property type="term" value="P:regulation of DNA-templated transcription"/>
    <property type="evidence" value="ECO:0007669"/>
    <property type="project" value="InterPro"/>
</dbReference>
<keyword evidence="4" id="KW-0539">Nucleus</keyword>
<organism evidence="8 9">
    <name type="scientific">Lactuca sativa</name>
    <name type="common">Garden lettuce</name>
    <dbReference type="NCBI Taxonomy" id="4236"/>
    <lineage>
        <taxon>Eukaryota</taxon>
        <taxon>Viridiplantae</taxon>
        <taxon>Streptophyta</taxon>
        <taxon>Embryophyta</taxon>
        <taxon>Tracheophyta</taxon>
        <taxon>Spermatophyta</taxon>
        <taxon>Magnoliopsida</taxon>
        <taxon>eudicotyledons</taxon>
        <taxon>Gunneridae</taxon>
        <taxon>Pentapetalae</taxon>
        <taxon>asterids</taxon>
        <taxon>campanulids</taxon>
        <taxon>Asterales</taxon>
        <taxon>Asteraceae</taxon>
        <taxon>Cichorioideae</taxon>
        <taxon>Cichorieae</taxon>
        <taxon>Lactucinae</taxon>
        <taxon>Lactuca</taxon>
    </lineage>
</organism>
<keyword evidence="5" id="KW-0175">Coiled coil</keyword>
<accession>A0A9R1X7G0</accession>
<feature type="coiled-coil region" evidence="5">
    <location>
        <begin position="360"/>
        <end position="401"/>
    </location>
</feature>
<keyword evidence="2" id="KW-0238">DNA-binding</keyword>
<dbReference type="Gene3D" id="2.170.150.80">
    <property type="entry name" value="NAC domain"/>
    <property type="match status" value="1"/>
</dbReference>
<name>A0A9R1X7G0_LACSA</name>
<keyword evidence="1" id="KW-0805">Transcription regulation</keyword>
<protein>
    <recommendedName>
        <fullName evidence="7">NAC domain-containing protein</fullName>
    </recommendedName>
</protein>